<protein>
    <submittedName>
        <fullName evidence="2">Uncharacterized protein</fullName>
    </submittedName>
</protein>
<evidence type="ECO:0000256" key="1">
    <source>
        <dbReference type="SAM" id="MobiDB-lite"/>
    </source>
</evidence>
<evidence type="ECO:0000313" key="3">
    <source>
        <dbReference type="Proteomes" id="UP000005316"/>
    </source>
</evidence>
<organism evidence="2 3">
    <name type="scientific">Sporosarcina newyorkensis 2681</name>
    <dbReference type="NCBI Taxonomy" id="1027292"/>
    <lineage>
        <taxon>Bacteria</taxon>
        <taxon>Bacillati</taxon>
        <taxon>Bacillota</taxon>
        <taxon>Bacilli</taxon>
        <taxon>Bacillales</taxon>
        <taxon>Caryophanaceae</taxon>
        <taxon>Sporosarcina</taxon>
    </lineage>
</organism>
<evidence type="ECO:0000313" key="2">
    <source>
        <dbReference type="EMBL" id="EGQ19319.1"/>
    </source>
</evidence>
<dbReference type="RefSeq" id="WP_009498412.1">
    <property type="nucleotide sequence ID" value="NZ_GL982998.1"/>
</dbReference>
<reference evidence="2 3" key="1">
    <citation type="submission" date="2011-04" db="EMBL/GenBank/DDBJ databases">
        <authorList>
            <person name="Muzny D."/>
            <person name="Qin X."/>
            <person name="Deng J."/>
            <person name="Jiang H."/>
            <person name="Liu Y."/>
            <person name="Qu J."/>
            <person name="Song X.-Z."/>
            <person name="Zhang L."/>
            <person name="Thornton R."/>
            <person name="Coyle M."/>
            <person name="Francisco L."/>
            <person name="Jackson L."/>
            <person name="Javaid M."/>
            <person name="Korchina V."/>
            <person name="Kovar C."/>
            <person name="Mata R."/>
            <person name="Mathew T."/>
            <person name="Ngo R."/>
            <person name="Nguyen L."/>
            <person name="Nguyen N."/>
            <person name="Okwuonu G."/>
            <person name="Ongeri F."/>
            <person name="Pham C."/>
            <person name="Simmons D."/>
            <person name="Wilczek-Boney K."/>
            <person name="Hale W."/>
            <person name="Jakkamsetti A."/>
            <person name="Pham P."/>
            <person name="Ruth R."/>
            <person name="San Lucas F."/>
            <person name="Warren J."/>
            <person name="Zhang J."/>
            <person name="Zhao Z."/>
            <person name="Zhou C."/>
            <person name="Zhu D."/>
            <person name="Lee S."/>
            <person name="Bess C."/>
            <person name="Blankenburg K."/>
            <person name="Forbes L."/>
            <person name="Fu Q."/>
            <person name="Gubbala S."/>
            <person name="Hirani K."/>
            <person name="Jayaseelan J.C."/>
            <person name="Lara F."/>
            <person name="Munidasa M."/>
            <person name="Palculict T."/>
            <person name="Patil S."/>
            <person name="Pu L.-L."/>
            <person name="Saada N."/>
            <person name="Tang L."/>
            <person name="Weissenberger G."/>
            <person name="Zhu Y."/>
            <person name="Hemphill L."/>
            <person name="Shang Y."/>
            <person name="Youmans B."/>
            <person name="Ayvaz T."/>
            <person name="Ross M."/>
            <person name="Santibanez J."/>
            <person name="Aqrawi P."/>
            <person name="Gross S."/>
            <person name="Joshi V."/>
            <person name="Fowler G."/>
            <person name="Nazareth L."/>
            <person name="Reid J."/>
            <person name="Worley K."/>
            <person name="Petrosino J."/>
            <person name="Highlander S."/>
            <person name="Gibbs R."/>
        </authorList>
    </citation>
    <scope>NUCLEOTIDE SEQUENCE [LARGE SCALE GENOMIC DNA]</scope>
    <source>
        <strain evidence="2 3">2681</strain>
    </source>
</reference>
<proteinExistence type="predicted"/>
<dbReference type="AlphaFoldDB" id="F9DY34"/>
<gene>
    <name evidence="2" type="ORF">HMPREF9372_3715</name>
</gene>
<dbReference type="EMBL" id="AFPZ01000121">
    <property type="protein sequence ID" value="EGQ19319.1"/>
    <property type="molecule type" value="Genomic_DNA"/>
</dbReference>
<comment type="caution">
    <text evidence="2">The sequence shown here is derived from an EMBL/GenBank/DDBJ whole genome shotgun (WGS) entry which is preliminary data.</text>
</comment>
<dbReference type="Proteomes" id="UP000005316">
    <property type="component" value="Unassembled WGS sequence"/>
</dbReference>
<name>F9DY34_9BACL</name>
<sequence>MEFFETKKKLACNSKEDKRSYNHKKEVKHDFNQTIVTDKPAVVTVPSNEEKGIVPPNSNPRKKETSNVVKSNDGFWD</sequence>
<feature type="region of interest" description="Disordered" evidence="1">
    <location>
        <begin position="48"/>
        <end position="77"/>
    </location>
</feature>
<accession>F9DY34</accession>
<dbReference type="HOGENOM" id="CLU_2636261_0_0_9"/>